<dbReference type="PANTHER" id="PTHR11092:SF0">
    <property type="entry name" value="EPIMERASE FAMILY PROTEIN SDR39U1"/>
    <property type="match status" value="1"/>
</dbReference>
<dbReference type="InterPro" id="IPR013549">
    <property type="entry name" value="DUF1731"/>
</dbReference>
<keyword evidence="7" id="KW-1185">Reference proteome</keyword>
<dbReference type="AlphaFoldDB" id="A0A517ZBG6"/>
<evidence type="ECO:0000256" key="1">
    <source>
        <dbReference type="ARBA" id="ARBA00008918"/>
    </source>
</evidence>
<dbReference type="Proteomes" id="UP000320496">
    <property type="component" value="Chromosome"/>
</dbReference>
<evidence type="ECO:0000256" key="2">
    <source>
        <dbReference type="ARBA" id="ARBA00009353"/>
    </source>
</evidence>
<evidence type="ECO:0000259" key="3">
    <source>
        <dbReference type="Pfam" id="PF01370"/>
    </source>
</evidence>
<accession>A0A517ZBG6</accession>
<protein>
    <submittedName>
        <fullName evidence="6">Epimerase family protein</fullName>
    </submittedName>
</protein>
<evidence type="ECO:0000259" key="5">
    <source>
        <dbReference type="Pfam" id="PF08338"/>
    </source>
</evidence>
<feature type="domain" description="NAD-dependent epimerase/dehydratase" evidence="3">
    <location>
        <begin position="173"/>
        <end position="380"/>
    </location>
</feature>
<proteinExistence type="inferred from homology"/>
<evidence type="ECO:0000313" key="6">
    <source>
        <dbReference type="EMBL" id="QDU39808.1"/>
    </source>
</evidence>
<dbReference type="InterPro" id="IPR005031">
    <property type="entry name" value="COQ10_START"/>
</dbReference>
<name>A0A517ZBG6_9PLAN</name>
<dbReference type="Pfam" id="PF08338">
    <property type="entry name" value="DUF1731"/>
    <property type="match status" value="1"/>
</dbReference>
<dbReference type="Pfam" id="PF01370">
    <property type="entry name" value="Epimerase"/>
    <property type="match status" value="1"/>
</dbReference>
<evidence type="ECO:0000259" key="4">
    <source>
        <dbReference type="Pfam" id="PF03364"/>
    </source>
</evidence>
<dbReference type="SUPFAM" id="SSF55961">
    <property type="entry name" value="Bet v1-like"/>
    <property type="match status" value="1"/>
</dbReference>
<dbReference type="Pfam" id="PF03364">
    <property type="entry name" value="Polyketide_cyc"/>
    <property type="match status" value="1"/>
</dbReference>
<dbReference type="InterPro" id="IPR036291">
    <property type="entry name" value="NAD(P)-bd_dom_sf"/>
</dbReference>
<reference evidence="6 7" key="1">
    <citation type="submission" date="2019-02" db="EMBL/GenBank/DDBJ databases">
        <title>Deep-cultivation of Planctomycetes and their phenomic and genomic characterization uncovers novel biology.</title>
        <authorList>
            <person name="Wiegand S."/>
            <person name="Jogler M."/>
            <person name="Boedeker C."/>
            <person name="Pinto D."/>
            <person name="Vollmers J."/>
            <person name="Rivas-Marin E."/>
            <person name="Kohn T."/>
            <person name="Peeters S.H."/>
            <person name="Heuer A."/>
            <person name="Rast P."/>
            <person name="Oberbeckmann S."/>
            <person name="Bunk B."/>
            <person name="Jeske O."/>
            <person name="Meyerdierks A."/>
            <person name="Storesund J.E."/>
            <person name="Kallscheuer N."/>
            <person name="Luecker S."/>
            <person name="Lage O.M."/>
            <person name="Pohl T."/>
            <person name="Merkel B.J."/>
            <person name="Hornburger P."/>
            <person name="Mueller R.-W."/>
            <person name="Bruemmer F."/>
            <person name="Labrenz M."/>
            <person name="Spormann A.M."/>
            <person name="Op den Camp H."/>
            <person name="Overmann J."/>
            <person name="Amann R."/>
            <person name="Jetten M.S.M."/>
            <person name="Mascher T."/>
            <person name="Medema M.H."/>
            <person name="Devos D.P."/>
            <person name="Kaster A.-K."/>
            <person name="Ovreas L."/>
            <person name="Rohde M."/>
            <person name="Galperin M.Y."/>
            <person name="Jogler C."/>
        </authorList>
    </citation>
    <scope>NUCLEOTIDE SEQUENCE [LARGE SCALE GENOMIC DNA]</scope>
    <source>
        <strain evidence="6 7">Mal4</strain>
    </source>
</reference>
<feature type="domain" description="DUF1731" evidence="5">
    <location>
        <begin position="416"/>
        <end position="463"/>
    </location>
</feature>
<dbReference type="InterPro" id="IPR001509">
    <property type="entry name" value="Epimerase_deHydtase"/>
</dbReference>
<gene>
    <name evidence="6" type="ORF">Mal4_41560</name>
</gene>
<evidence type="ECO:0000313" key="7">
    <source>
        <dbReference type="Proteomes" id="UP000320496"/>
    </source>
</evidence>
<dbReference type="InterPro" id="IPR023393">
    <property type="entry name" value="START-like_dom_sf"/>
</dbReference>
<feature type="domain" description="Coenzyme Q-binding protein COQ10 START" evidence="4">
    <location>
        <begin position="22"/>
        <end position="145"/>
    </location>
</feature>
<dbReference type="EMBL" id="CP036275">
    <property type="protein sequence ID" value="QDU39808.1"/>
    <property type="molecule type" value="Genomic_DNA"/>
</dbReference>
<dbReference type="CDD" id="cd05242">
    <property type="entry name" value="SDR_a8"/>
    <property type="match status" value="1"/>
</dbReference>
<comment type="similarity">
    <text evidence="2">Belongs to the NAD(P)-dependent epimerase/dehydratase family. SDR39U1 subfamily.</text>
</comment>
<dbReference type="InterPro" id="IPR010099">
    <property type="entry name" value="SDR39U1"/>
</dbReference>
<sequence length="466" mass="51341">MQRLTDVVPSMTNELFVRRSEMPASAETVFAWHERPGAFERLAPPWDRVELVEQSGGIQDGARVVLRVGPLRQKWIAEHRNYVPGRSFQDVQVSGPFAHWAHTHSVEPIDETRCILEDRIEYRLPAGKVGNTAGGGMVRSMLDRMFTYRHEITADDVAAIQQRKEQTMSTIGVTGASGMVGSTVVPMLTTAGHSAFRFVRRPAKSEDERQWTPSEPQLDPKQFEGLDAVIHLAGENIGDSRWTQSKKQRIRDSRVDGTRRLAEALAKLEQPPKTLVCASATGFYGDRGDEILTEQSDAGTGFLTDVCQEWEAAAGPAREAGIRVVHVRLGMILSPKGGALQKMLTPFKLGGGGVVGDGNQYWSWIALDDAAAIFTRAATDAGLEGPVNAVTPNPVTNREFTQTLAKVLHRPAIIPVPKFAARLALGEMADELLFASVRVMPEKLQASDYAFRYPELEEALRHLLGR</sequence>
<dbReference type="Gene3D" id="3.40.50.720">
    <property type="entry name" value="NAD(P)-binding Rossmann-like Domain"/>
    <property type="match status" value="1"/>
</dbReference>
<comment type="similarity">
    <text evidence="1">Belongs to the ribosome association toxin RatA family.</text>
</comment>
<dbReference type="PANTHER" id="PTHR11092">
    <property type="entry name" value="SUGAR NUCLEOTIDE EPIMERASE RELATED"/>
    <property type="match status" value="1"/>
</dbReference>
<dbReference type="SUPFAM" id="SSF51735">
    <property type="entry name" value="NAD(P)-binding Rossmann-fold domains"/>
    <property type="match status" value="1"/>
</dbReference>
<dbReference type="NCBIfam" id="TIGR01777">
    <property type="entry name" value="yfcH"/>
    <property type="match status" value="1"/>
</dbReference>
<dbReference type="Gene3D" id="3.30.530.20">
    <property type="match status" value="1"/>
</dbReference>
<organism evidence="6 7">
    <name type="scientific">Maioricimonas rarisocia</name>
    <dbReference type="NCBI Taxonomy" id="2528026"/>
    <lineage>
        <taxon>Bacteria</taxon>
        <taxon>Pseudomonadati</taxon>
        <taxon>Planctomycetota</taxon>
        <taxon>Planctomycetia</taxon>
        <taxon>Planctomycetales</taxon>
        <taxon>Planctomycetaceae</taxon>
        <taxon>Maioricimonas</taxon>
    </lineage>
</organism>
<dbReference type="CDD" id="cd07820">
    <property type="entry name" value="SRPBCC_3"/>
    <property type="match status" value="1"/>
</dbReference>
<dbReference type="KEGG" id="mri:Mal4_41560"/>